<accession>A0A9P0DAI9</accession>
<reference evidence="1" key="1">
    <citation type="submission" date="2022-01" db="EMBL/GenBank/DDBJ databases">
        <authorList>
            <person name="King R."/>
        </authorList>
    </citation>
    <scope>NUCLEOTIDE SEQUENCE</scope>
</reference>
<dbReference type="GO" id="GO:0005737">
    <property type="term" value="C:cytoplasm"/>
    <property type="evidence" value="ECO:0007669"/>
    <property type="project" value="TreeGrafter"/>
</dbReference>
<dbReference type="Gene3D" id="3.40.20.10">
    <property type="entry name" value="Severin"/>
    <property type="match status" value="3"/>
</dbReference>
<protein>
    <submittedName>
        <fullName evidence="1">Uncharacterized protein</fullName>
    </submittedName>
</protein>
<dbReference type="GO" id="GO:0005546">
    <property type="term" value="F:phosphatidylinositol-4,5-bisphosphate binding"/>
    <property type="evidence" value="ECO:0007669"/>
    <property type="project" value="TreeGrafter"/>
</dbReference>
<dbReference type="EMBL" id="OV651819">
    <property type="protein sequence ID" value="CAH1112857.1"/>
    <property type="molecule type" value="Genomic_DNA"/>
</dbReference>
<sequence length="384" mass="44594">MLYFCSKMKADDTEGLSKQYYDDPCFFVDIYNVGRGFIRCANENNNRPHITSTLELKMWRILEENLIPINPAGIFYNSESYLIQWTFEYDVYSELKIGQVFFYWRGSTAKKGLSPLPENFDNDTSVVVRLVQWSEPAVFFHIFPKPIVVLDAKFDCFNPDSPHLFLIRGEQQNELHLIEVPFLKKNFRSRGVFLVVIPSKSSIFRWKGSKIAAELELTVKMLNFRDILMDYVKSWSNFQVLEVEEGDSSYFFEGDDSEYFHVKVDCNFSPKLYYLSTITGEFSAVEVEYPLRKENSVAAFPFLQSHLSTSDETGLFLLDNNHEIWVVLDASKPSHFEDLSKLGMETATNYAQLREKSLGETVPVRLVKSDTDLIDFTNIFPYWS</sequence>
<organism evidence="1 2">
    <name type="scientific">Psylliodes chrysocephalus</name>
    <dbReference type="NCBI Taxonomy" id="3402493"/>
    <lineage>
        <taxon>Eukaryota</taxon>
        <taxon>Metazoa</taxon>
        <taxon>Ecdysozoa</taxon>
        <taxon>Arthropoda</taxon>
        <taxon>Hexapoda</taxon>
        <taxon>Insecta</taxon>
        <taxon>Pterygota</taxon>
        <taxon>Neoptera</taxon>
        <taxon>Endopterygota</taxon>
        <taxon>Coleoptera</taxon>
        <taxon>Polyphaga</taxon>
        <taxon>Cucujiformia</taxon>
        <taxon>Chrysomeloidea</taxon>
        <taxon>Chrysomelidae</taxon>
        <taxon>Galerucinae</taxon>
        <taxon>Alticini</taxon>
        <taxon>Psylliodes</taxon>
    </lineage>
</organism>
<dbReference type="GO" id="GO:0051016">
    <property type="term" value="P:barbed-end actin filament capping"/>
    <property type="evidence" value="ECO:0007669"/>
    <property type="project" value="TreeGrafter"/>
</dbReference>
<dbReference type="Proteomes" id="UP001153636">
    <property type="component" value="Chromosome 7"/>
</dbReference>
<dbReference type="InterPro" id="IPR007122">
    <property type="entry name" value="Villin/Gelsolin"/>
</dbReference>
<dbReference type="InterPro" id="IPR029006">
    <property type="entry name" value="ADF-H/Gelsolin-like_dom_sf"/>
</dbReference>
<evidence type="ECO:0000313" key="2">
    <source>
        <dbReference type="Proteomes" id="UP001153636"/>
    </source>
</evidence>
<name>A0A9P0DAI9_9CUCU</name>
<dbReference type="GO" id="GO:0008154">
    <property type="term" value="P:actin polymerization or depolymerization"/>
    <property type="evidence" value="ECO:0007669"/>
    <property type="project" value="TreeGrafter"/>
</dbReference>
<dbReference type="PANTHER" id="PTHR11977:SF45">
    <property type="entry name" value="SUPERVILLIN"/>
    <property type="match status" value="1"/>
</dbReference>
<dbReference type="PANTHER" id="PTHR11977">
    <property type="entry name" value="VILLIN"/>
    <property type="match status" value="1"/>
</dbReference>
<dbReference type="GO" id="GO:0015629">
    <property type="term" value="C:actin cytoskeleton"/>
    <property type="evidence" value="ECO:0007669"/>
    <property type="project" value="TreeGrafter"/>
</dbReference>
<evidence type="ECO:0000313" key="1">
    <source>
        <dbReference type="EMBL" id="CAH1112857.1"/>
    </source>
</evidence>
<dbReference type="GO" id="GO:0051014">
    <property type="term" value="P:actin filament severing"/>
    <property type="evidence" value="ECO:0007669"/>
    <property type="project" value="TreeGrafter"/>
</dbReference>
<dbReference type="SUPFAM" id="SSF55753">
    <property type="entry name" value="Actin depolymerizing proteins"/>
    <property type="match status" value="2"/>
</dbReference>
<dbReference type="OrthoDB" id="28894at2759"/>
<proteinExistence type="predicted"/>
<gene>
    <name evidence="1" type="ORF">PSYICH_LOCUS13454</name>
</gene>
<dbReference type="AlphaFoldDB" id="A0A9P0DAI9"/>
<keyword evidence="2" id="KW-1185">Reference proteome</keyword>
<dbReference type="GO" id="GO:0051015">
    <property type="term" value="F:actin filament binding"/>
    <property type="evidence" value="ECO:0007669"/>
    <property type="project" value="InterPro"/>
</dbReference>